<dbReference type="AlphaFoldDB" id="A0A323TJY8"/>
<protein>
    <recommendedName>
        <fullName evidence="3">Nuclease SbcCD subunit C</fullName>
    </recommendedName>
</protein>
<feature type="region of interest" description="Disordered" evidence="5">
    <location>
        <begin position="391"/>
        <end position="435"/>
    </location>
</feature>
<dbReference type="RefSeq" id="WP_110608734.1">
    <property type="nucleotide sequence ID" value="NZ_PDOD01000001.1"/>
</dbReference>
<dbReference type="Gene3D" id="1.10.287.1490">
    <property type="match status" value="1"/>
</dbReference>
<feature type="coiled-coil region" evidence="4">
    <location>
        <begin position="257"/>
        <end position="287"/>
    </location>
</feature>
<dbReference type="GO" id="GO:0006302">
    <property type="term" value="P:double-strand break repair"/>
    <property type="evidence" value="ECO:0007669"/>
    <property type="project" value="InterPro"/>
</dbReference>
<proteinExistence type="inferred from homology"/>
<dbReference type="Proteomes" id="UP000248214">
    <property type="component" value="Unassembled WGS sequence"/>
</dbReference>
<keyword evidence="7" id="KW-1185">Reference proteome</keyword>
<comment type="caution">
    <text evidence="6">The sequence shown here is derived from an EMBL/GenBank/DDBJ whole genome shotgun (WGS) entry which is preliminary data.</text>
</comment>
<keyword evidence="4" id="KW-0175">Coiled coil</keyword>
<gene>
    <name evidence="6" type="ORF">CR194_06180</name>
</gene>
<evidence type="ECO:0000313" key="6">
    <source>
        <dbReference type="EMBL" id="PYZ95099.1"/>
    </source>
</evidence>
<comment type="subunit">
    <text evidence="2">Heterodimer of SbcC and SbcD.</text>
</comment>
<evidence type="ECO:0000313" key="7">
    <source>
        <dbReference type="Proteomes" id="UP000248214"/>
    </source>
</evidence>
<reference evidence="6 7" key="1">
    <citation type="submission" date="2017-10" db="EMBL/GenBank/DDBJ databases">
        <title>Bacillus sp. nov., a halophilic bacterium isolated from a Keqin Lake.</title>
        <authorList>
            <person name="Wang H."/>
        </authorList>
    </citation>
    <scope>NUCLEOTIDE SEQUENCE [LARGE SCALE GENOMIC DNA]</scope>
    <source>
        <strain evidence="6 7">KQ-12</strain>
    </source>
</reference>
<evidence type="ECO:0000256" key="2">
    <source>
        <dbReference type="ARBA" id="ARBA00011322"/>
    </source>
</evidence>
<organism evidence="6 7">
    <name type="scientific">Salipaludibacillus keqinensis</name>
    <dbReference type="NCBI Taxonomy" id="2045207"/>
    <lineage>
        <taxon>Bacteria</taxon>
        <taxon>Bacillati</taxon>
        <taxon>Bacillota</taxon>
        <taxon>Bacilli</taxon>
        <taxon>Bacillales</taxon>
        <taxon>Bacillaceae</taxon>
    </lineage>
</organism>
<dbReference type="OrthoDB" id="9795626at2"/>
<feature type="coiled-coil region" evidence="4">
    <location>
        <begin position="630"/>
        <end position="825"/>
    </location>
</feature>
<comment type="similarity">
    <text evidence="1">Belongs to the SMC family. SbcC subfamily.</text>
</comment>
<dbReference type="InterPro" id="IPR027417">
    <property type="entry name" value="P-loop_NTPase"/>
</dbReference>
<feature type="compositionally biased region" description="Basic and acidic residues" evidence="5">
    <location>
        <begin position="391"/>
        <end position="406"/>
    </location>
</feature>
<dbReference type="Gene3D" id="3.40.50.300">
    <property type="entry name" value="P-loop containing nucleotide triphosphate hydrolases"/>
    <property type="match status" value="2"/>
</dbReference>
<dbReference type="Pfam" id="PF13558">
    <property type="entry name" value="SbcC_Walker_B"/>
    <property type="match status" value="1"/>
</dbReference>
<dbReference type="PANTHER" id="PTHR32114:SF2">
    <property type="entry name" value="ABC TRANSPORTER ABCH.3"/>
    <property type="match status" value="1"/>
</dbReference>
<accession>A0A323TJY8</accession>
<evidence type="ECO:0000256" key="1">
    <source>
        <dbReference type="ARBA" id="ARBA00006930"/>
    </source>
</evidence>
<dbReference type="SUPFAM" id="SSF52540">
    <property type="entry name" value="P-loop containing nucleoside triphosphate hydrolases"/>
    <property type="match status" value="1"/>
</dbReference>
<feature type="coiled-coil region" evidence="4">
    <location>
        <begin position="910"/>
        <end position="944"/>
    </location>
</feature>
<dbReference type="PANTHER" id="PTHR32114">
    <property type="entry name" value="ABC TRANSPORTER ABCH.3"/>
    <property type="match status" value="1"/>
</dbReference>
<dbReference type="EMBL" id="PDOD01000001">
    <property type="protein sequence ID" value="PYZ95099.1"/>
    <property type="molecule type" value="Genomic_DNA"/>
</dbReference>
<feature type="coiled-coil region" evidence="4">
    <location>
        <begin position="559"/>
        <end position="586"/>
    </location>
</feature>
<sequence length="1130" mass="131362">MRPIELTIQGLHSFREKQVVDFAALCEGGVFGIFGPTGSGKSSILDAMTLSLYGKVERAPSNTQGILNHAEDQLGVSFTFSLGRGERENRYKVERTFKRVKEDGLRQATARFIDLTGDASVVADKAGDVTREVESLLGLSIDDFTRAVVLPQGKFSEFLSLKGTERRQMLQRLFHLEKYGDELNYKLRRRLTAANHQKELIEKEQAGLGEASNEAVESAKLKVSHLRDSITKQESTVEYEQEQYDQAKQWREWSLQLQSVMKEQNELKKMKEEIENRKSDIRKASEANVLYPYVQEVTESKQQINIWKVKESQSKELVSKIEKDLISSKSEYERAVKEQQSLQLPLEMKVEKLNQMKAKTEELTKRKSDASRINERLQSLSKQIEKLKIEQDEAKRKRSKYEEGQNHLKRQLSSVNPNSEEKKQMQKATDHKHKVRSLEDNIAELSRQEESLKKEKQTLTSQWKTVQAELERKQQHLNNRFIQVNRWYNLIMEKKNMLHKVVKGVERIKAEQDTLRLERAAHDLRKTLKDGQPCPVCGTSHQEHSGVQVGALEKDLSDHFRKEETLKEQEQQAQKLEKSMDEVVWKLNQTARHSPVKPELTSEEDNMIDDQLELPPISDESFSHQWENWSEQWNKEHEAIEKLLNHWENEVNEWSTSKEELNKLDLVIKQLDNRLNELLEDKKDKSQLLEKELTLWQEQFPNIPYNQVDQLAEEIRSREEQSDELRQRIEKSIPIIEGISLKRDELNDELQQALVDRSKYESEHNERMNTIKDMEKEIHEITEGKDLDQLVESYKTKLTAINKDVTESNKRLEETEKRMKLAEIESAESTHSFQEALNRFERSVSRWDEQIKDSFFNEITEVESWKTDLSLIDEWEEEVSLFENKQRDVSIKQKQLQQQLKRGDLSENAFSEIEKSYRLAKKELEQLRTDLGAAKHHLDEILKRAARYEELEKERLEFETLHGKLNKLDKVFRGKEFVEFIAEEQLIQVSRLASERLRVLTRGRYAIEVDSNGGFIMRDDANGGIKRPVTTLSGGETFLTSLALALSLSASIQLRGEHALEFFFLDEGFGTLDPELLETVVTALEHLHTDQLSVGVISHVPELKERLPRKLMVTQAESGGRGSRISLEEL</sequence>
<evidence type="ECO:0000256" key="3">
    <source>
        <dbReference type="ARBA" id="ARBA00013368"/>
    </source>
</evidence>
<name>A0A323TJY8_9BACI</name>
<evidence type="ECO:0000256" key="5">
    <source>
        <dbReference type="SAM" id="MobiDB-lite"/>
    </source>
</evidence>
<dbReference type="GO" id="GO:0016887">
    <property type="term" value="F:ATP hydrolysis activity"/>
    <property type="evidence" value="ECO:0007669"/>
    <property type="project" value="InterPro"/>
</dbReference>
<evidence type="ECO:0000256" key="4">
    <source>
        <dbReference type="SAM" id="Coils"/>
    </source>
</evidence>